<dbReference type="OrthoDB" id="304452at2759"/>
<sequence length="102" mass="11966">MISYQIININANGETLMIDVESKQSWDSCIANFQALYIEEISSKTGNYKKYPTLIKMLQSAIRNQTETFYIDILTFQDLEKIKIKRPKQNQQQTLLPKNKFI</sequence>
<proteinExistence type="predicted"/>
<dbReference type="Proteomes" id="UP000689195">
    <property type="component" value="Unassembled WGS sequence"/>
</dbReference>
<dbReference type="AlphaFoldDB" id="A0A8S1UXK9"/>
<gene>
    <name evidence="1" type="ORF">PPENT_87.1.T0510027</name>
</gene>
<evidence type="ECO:0000313" key="2">
    <source>
        <dbReference type="Proteomes" id="UP000689195"/>
    </source>
</evidence>
<name>A0A8S1UXK9_9CILI</name>
<organism evidence="1 2">
    <name type="scientific">Paramecium pentaurelia</name>
    <dbReference type="NCBI Taxonomy" id="43138"/>
    <lineage>
        <taxon>Eukaryota</taxon>
        <taxon>Sar</taxon>
        <taxon>Alveolata</taxon>
        <taxon>Ciliophora</taxon>
        <taxon>Intramacronucleata</taxon>
        <taxon>Oligohymenophorea</taxon>
        <taxon>Peniculida</taxon>
        <taxon>Parameciidae</taxon>
        <taxon>Paramecium</taxon>
    </lineage>
</organism>
<reference evidence="1" key="1">
    <citation type="submission" date="2021-01" db="EMBL/GenBank/DDBJ databases">
        <authorList>
            <consortium name="Genoscope - CEA"/>
            <person name="William W."/>
        </authorList>
    </citation>
    <scope>NUCLEOTIDE SEQUENCE</scope>
</reference>
<keyword evidence="2" id="KW-1185">Reference proteome</keyword>
<protein>
    <submittedName>
        <fullName evidence="1">Uncharacterized protein</fullName>
    </submittedName>
</protein>
<dbReference type="EMBL" id="CAJJDO010000051">
    <property type="protein sequence ID" value="CAD8169395.1"/>
    <property type="molecule type" value="Genomic_DNA"/>
</dbReference>
<evidence type="ECO:0000313" key="1">
    <source>
        <dbReference type="EMBL" id="CAD8169395.1"/>
    </source>
</evidence>
<comment type="caution">
    <text evidence="1">The sequence shown here is derived from an EMBL/GenBank/DDBJ whole genome shotgun (WGS) entry which is preliminary data.</text>
</comment>
<accession>A0A8S1UXK9</accession>